<dbReference type="EMBL" id="JAEMUK010000079">
    <property type="protein sequence ID" value="MBJ7544576.1"/>
    <property type="molecule type" value="Genomic_DNA"/>
</dbReference>
<dbReference type="AlphaFoldDB" id="A0A8I1GI25"/>
<keyword evidence="1" id="KW-1133">Transmembrane helix</keyword>
<comment type="caution">
    <text evidence="2">The sequence shown here is derived from an EMBL/GenBank/DDBJ whole genome shotgun (WGS) entry which is preliminary data.</text>
</comment>
<keyword evidence="1" id="KW-0472">Membrane</keyword>
<evidence type="ECO:0000313" key="2">
    <source>
        <dbReference type="EMBL" id="MBJ7544576.1"/>
    </source>
</evidence>
<organism evidence="2 3">
    <name type="scientific">Rhodomicrobium udaipurense</name>
    <dbReference type="NCBI Taxonomy" id="1202716"/>
    <lineage>
        <taxon>Bacteria</taxon>
        <taxon>Pseudomonadati</taxon>
        <taxon>Pseudomonadota</taxon>
        <taxon>Alphaproteobacteria</taxon>
        <taxon>Hyphomicrobiales</taxon>
        <taxon>Hyphomicrobiaceae</taxon>
        <taxon>Rhodomicrobium</taxon>
    </lineage>
</organism>
<keyword evidence="3" id="KW-1185">Reference proteome</keyword>
<sequence>MTRRRQNRILRIVVAVLVGFIALSLLSKINDDNPRLSNLYEFIKDSSLLIATIAVAYLANIYQRRQNFLDSLREQWREIVKTKGALLYYCKTSEPDAGQYWKAFTQLSECIDNMRIVYANVGETNELIGAYPFEPLHDMRRAFEKLDPAASTAEDRALVWEKIEQAFNAIREKFLDEFDIEAPSKPILKRGTGRTKVKGARV</sequence>
<evidence type="ECO:0000313" key="3">
    <source>
        <dbReference type="Proteomes" id="UP000623250"/>
    </source>
</evidence>
<gene>
    <name evidence="2" type="ORF">JDN41_13555</name>
</gene>
<reference evidence="2 3" key="1">
    <citation type="submission" date="2020-12" db="EMBL/GenBank/DDBJ databases">
        <title>Revised draft genomes of Rhodomicrobium vannielii ATCC 17100 and Rhodomicrobium udaipurense JA643.</title>
        <authorList>
            <person name="Conners E.M."/>
            <person name="Davenport E.J."/>
            <person name="Bose A."/>
        </authorList>
    </citation>
    <scope>NUCLEOTIDE SEQUENCE [LARGE SCALE GENOMIC DNA]</scope>
    <source>
        <strain evidence="2 3">JA643</strain>
    </source>
</reference>
<feature type="transmembrane region" description="Helical" evidence="1">
    <location>
        <begin position="9"/>
        <end position="26"/>
    </location>
</feature>
<evidence type="ECO:0008006" key="4">
    <source>
        <dbReference type="Google" id="ProtNLM"/>
    </source>
</evidence>
<keyword evidence="1" id="KW-0812">Transmembrane</keyword>
<dbReference type="RefSeq" id="WP_052037372.1">
    <property type="nucleotide sequence ID" value="NZ_JAEMUK010000079.1"/>
</dbReference>
<feature type="transmembrane region" description="Helical" evidence="1">
    <location>
        <begin position="46"/>
        <end position="63"/>
    </location>
</feature>
<evidence type="ECO:0000256" key="1">
    <source>
        <dbReference type="SAM" id="Phobius"/>
    </source>
</evidence>
<proteinExistence type="predicted"/>
<name>A0A8I1GI25_9HYPH</name>
<protein>
    <recommendedName>
        <fullName evidence="4">DUF4760 domain-containing protein</fullName>
    </recommendedName>
</protein>
<accession>A0A8I1GI25</accession>
<dbReference type="Proteomes" id="UP000623250">
    <property type="component" value="Unassembled WGS sequence"/>
</dbReference>